<evidence type="ECO:0000313" key="10">
    <source>
        <dbReference type="Proteomes" id="UP001589789"/>
    </source>
</evidence>
<dbReference type="Gene3D" id="3.40.390.10">
    <property type="entry name" value="Collagenase (Catalytic Domain)"/>
    <property type="match status" value="1"/>
</dbReference>
<reference evidence="9 10" key="1">
    <citation type="submission" date="2024-09" db="EMBL/GenBank/DDBJ databases">
        <authorList>
            <person name="Sun Q."/>
            <person name="Mori K."/>
        </authorList>
    </citation>
    <scope>NUCLEOTIDE SEQUENCE [LARGE SCALE GENOMIC DNA]</scope>
    <source>
        <strain evidence="9 10">CCM 7468</strain>
    </source>
</reference>
<gene>
    <name evidence="9" type="ORF">ACFFIC_03475</name>
</gene>
<dbReference type="Gene3D" id="1.10.3130.20">
    <property type="entry name" value="Phycobilisome linker domain"/>
    <property type="match status" value="2"/>
</dbReference>
<evidence type="ECO:0000256" key="7">
    <source>
        <dbReference type="ARBA" id="ARBA00022833"/>
    </source>
</evidence>
<dbReference type="InterPro" id="IPR025282">
    <property type="entry name" value="DUF4214"/>
</dbReference>
<keyword evidence="6" id="KW-0378">Hydrolase</keyword>
<name>A0ABV6ILX2_9PROT</name>
<dbReference type="InterPro" id="IPR006026">
    <property type="entry name" value="Peptidase_Metallo"/>
</dbReference>
<dbReference type="SUPFAM" id="SSF55486">
    <property type="entry name" value="Metalloproteases ('zincins'), catalytic domain"/>
    <property type="match status" value="1"/>
</dbReference>
<dbReference type="PANTHER" id="PTHR38340">
    <property type="entry name" value="S-LAYER PROTEIN"/>
    <property type="match status" value="1"/>
</dbReference>
<dbReference type="RefSeq" id="WP_377048675.1">
    <property type="nucleotide sequence ID" value="NZ_JBHLVZ010000002.1"/>
</dbReference>
<evidence type="ECO:0000256" key="1">
    <source>
        <dbReference type="ARBA" id="ARBA00004613"/>
    </source>
</evidence>
<evidence type="ECO:0000256" key="4">
    <source>
        <dbReference type="ARBA" id="ARBA00022670"/>
    </source>
</evidence>
<evidence type="ECO:0000313" key="9">
    <source>
        <dbReference type="EMBL" id="MFC0384609.1"/>
    </source>
</evidence>
<evidence type="ECO:0000256" key="6">
    <source>
        <dbReference type="ARBA" id="ARBA00022801"/>
    </source>
</evidence>
<evidence type="ECO:0000256" key="5">
    <source>
        <dbReference type="ARBA" id="ARBA00022723"/>
    </source>
</evidence>
<dbReference type="SMART" id="SM00235">
    <property type="entry name" value="ZnMc"/>
    <property type="match status" value="1"/>
</dbReference>
<protein>
    <submittedName>
        <fullName evidence="9">DUF4214 domain-containing protein</fullName>
    </submittedName>
</protein>
<feature type="domain" description="Peptidase metallopeptidase" evidence="8">
    <location>
        <begin position="63"/>
        <end position="237"/>
    </location>
</feature>
<comment type="subcellular location">
    <subcellularLocation>
        <location evidence="1">Secreted</location>
    </subcellularLocation>
</comment>
<dbReference type="Pfam" id="PF13946">
    <property type="entry name" value="DUF4214"/>
    <property type="match status" value="2"/>
</dbReference>
<dbReference type="InterPro" id="IPR038255">
    <property type="entry name" value="PBS_linker_sf"/>
</dbReference>
<comment type="similarity">
    <text evidence="2">Belongs to the peptidase M10B family.</text>
</comment>
<evidence type="ECO:0000256" key="3">
    <source>
        <dbReference type="ARBA" id="ARBA00022525"/>
    </source>
</evidence>
<accession>A0ABV6ILX2</accession>
<keyword evidence="3" id="KW-0964">Secreted</keyword>
<dbReference type="InterPro" id="IPR001818">
    <property type="entry name" value="Pept_M10_metallopeptidase"/>
</dbReference>
<dbReference type="InterPro" id="IPR024079">
    <property type="entry name" value="MetalloPept_cat_dom_sf"/>
</dbReference>
<organism evidence="9 10">
    <name type="scientific">Muricoccus vinaceus</name>
    <dbReference type="NCBI Taxonomy" id="424704"/>
    <lineage>
        <taxon>Bacteria</taxon>
        <taxon>Pseudomonadati</taxon>
        <taxon>Pseudomonadota</taxon>
        <taxon>Alphaproteobacteria</taxon>
        <taxon>Acetobacterales</taxon>
        <taxon>Roseomonadaceae</taxon>
        <taxon>Muricoccus</taxon>
    </lineage>
</organism>
<keyword evidence="10" id="KW-1185">Reference proteome</keyword>
<dbReference type="InterPro" id="IPR001343">
    <property type="entry name" value="Hemolysn_Ca-bd"/>
</dbReference>
<dbReference type="InterPro" id="IPR011049">
    <property type="entry name" value="Serralysin-like_metalloprot_C"/>
</dbReference>
<sequence>MCDFDAAPQGRICGGGGIPAAALPSANAAWPEAFLPGDVPPAPLAAEAAAAPGIEITALLRSPNPGWNGAIGRGGVVTFSFAQTPEAGTTPGAFGRLTAAQAASARLALDAWADMSGIRFVEVPDRAGGGGIDIRFQKESMAPETAGFAHYPPNGAISLSSTYYETDPMEPGSYGFLVLLHEVGHALGLKHPFDGSIVLPATQDNWQNTVMSYTHTGPTPAGIQPLDAAAIAYVYGTEAGQPGWATGARYDAASDSVVMTGDGGADTIWGTGRRSIAHAGGGNDTLLGGRGDEQLFGEDGDDRIHGREGANLLDGGAGNDILTAGSRRDTLLGGTGDDVLYGGGGDDWLAGGAGLNAVAGGSGIDTIAMEAGRLSSAITRVAEFNLRVNGNPITAFSGTIADAGETTVFHEVENFAFLDGRLVFASSDPVMQVYRLYQGALGRAPDPIGLNGWAADLQAGTGLSAVASAFVGSAEFGLRFGAPDSSGFLDLAYQNVLGRAADPDGAAHWTSLLSGGASRADLIIGLTESAEAKARTAATLPNGLWDQDESAATIARVYQAALGRRPEEAGLRGWKASLDAGLSLEDMALGFTASAEFAARYGTPDNAAFVSRLYANVLGRAPDEAGLAAWRDALDAGDTGRAEVLLGFSESPEFRLASQAWIEGGIVFA</sequence>
<keyword evidence="5" id="KW-0479">Metal-binding</keyword>
<dbReference type="InterPro" id="IPR034033">
    <property type="entry name" value="Serralysin-like"/>
</dbReference>
<dbReference type="Pfam" id="PF00413">
    <property type="entry name" value="Peptidase_M10"/>
    <property type="match status" value="1"/>
</dbReference>
<comment type="caution">
    <text evidence="9">The sequence shown here is derived from an EMBL/GenBank/DDBJ whole genome shotgun (WGS) entry which is preliminary data.</text>
</comment>
<dbReference type="Gene3D" id="2.150.10.10">
    <property type="entry name" value="Serralysin-like metalloprotease, C-terminal"/>
    <property type="match status" value="1"/>
</dbReference>
<dbReference type="InterPro" id="IPR050557">
    <property type="entry name" value="RTX_toxin/Mannuronan_C5-epim"/>
</dbReference>
<dbReference type="SUPFAM" id="SSF51120">
    <property type="entry name" value="beta-Roll"/>
    <property type="match status" value="1"/>
</dbReference>
<evidence type="ECO:0000256" key="2">
    <source>
        <dbReference type="ARBA" id="ARBA00009490"/>
    </source>
</evidence>
<dbReference type="Pfam" id="PF00353">
    <property type="entry name" value="HemolysinCabind"/>
    <property type="match status" value="2"/>
</dbReference>
<dbReference type="EMBL" id="JBHLVZ010000002">
    <property type="protein sequence ID" value="MFC0384609.1"/>
    <property type="molecule type" value="Genomic_DNA"/>
</dbReference>
<dbReference type="Proteomes" id="UP001589789">
    <property type="component" value="Unassembled WGS sequence"/>
</dbReference>
<evidence type="ECO:0000259" key="8">
    <source>
        <dbReference type="SMART" id="SM00235"/>
    </source>
</evidence>
<dbReference type="PROSITE" id="PS00330">
    <property type="entry name" value="HEMOLYSIN_CALCIUM"/>
    <property type="match status" value="1"/>
</dbReference>
<keyword evidence="4" id="KW-0645">Protease</keyword>
<dbReference type="CDD" id="cd04277">
    <property type="entry name" value="ZnMc_serralysin_like"/>
    <property type="match status" value="1"/>
</dbReference>
<dbReference type="PANTHER" id="PTHR38340:SF1">
    <property type="entry name" value="S-LAYER PROTEIN"/>
    <property type="match status" value="1"/>
</dbReference>
<dbReference type="PRINTS" id="PR00313">
    <property type="entry name" value="CABNDNGRPT"/>
</dbReference>
<keyword evidence="7" id="KW-0862">Zinc</keyword>
<proteinExistence type="inferred from homology"/>
<dbReference type="InterPro" id="IPR018511">
    <property type="entry name" value="Hemolysin-typ_Ca-bd_CS"/>
</dbReference>